<dbReference type="InterPro" id="IPR011067">
    <property type="entry name" value="Plasmid_toxin/cell-grow_inhib"/>
</dbReference>
<name>A0AAW7Q190_9BACT</name>
<dbReference type="EMBL" id="JAPZCX010000042">
    <property type="protein sequence ID" value="MDN5071797.1"/>
    <property type="molecule type" value="Genomic_DNA"/>
</dbReference>
<dbReference type="RefSeq" id="WP_152056687.1">
    <property type="nucleotide sequence ID" value="NZ_CABVRJ010000005.1"/>
</dbReference>
<evidence type="ECO:0000313" key="2">
    <source>
        <dbReference type="Proteomes" id="UP001170288"/>
    </source>
</evidence>
<sequence length="143" mass="16486">MSSVRWADLHRWSLVWVEYGTPKKDILAIDDLDCVDCNSKYKHGVNHDNEFSYLHMGIVISKNITNSSITILPLTETKIGDLENISRVVLLKNDYGFINKDTTILIDNITTIEKKKRVVGIKLKWIPSPLRRKIQRAMLSSFK</sequence>
<comment type="caution">
    <text evidence="1">The sequence shown here is derived from an EMBL/GenBank/DDBJ whole genome shotgun (WGS) entry which is preliminary data.</text>
</comment>
<organism evidence="1 2">
    <name type="scientific">Aliarcobacter butzleri</name>
    <dbReference type="NCBI Taxonomy" id="28197"/>
    <lineage>
        <taxon>Bacteria</taxon>
        <taxon>Pseudomonadati</taxon>
        <taxon>Campylobacterota</taxon>
        <taxon>Epsilonproteobacteria</taxon>
        <taxon>Campylobacterales</taxon>
        <taxon>Arcobacteraceae</taxon>
        <taxon>Aliarcobacter</taxon>
    </lineage>
</organism>
<reference evidence="1" key="1">
    <citation type="submission" date="2022-12" db="EMBL/GenBank/DDBJ databases">
        <authorList>
            <person name="Uljanovas D."/>
        </authorList>
    </citation>
    <scope>NUCLEOTIDE SEQUENCE</scope>
    <source>
        <strain evidence="1">RCM69</strain>
    </source>
</reference>
<accession>A0AAW7Q190</accession>
<reference evidence="1" key="2">
    <citation type="journal article" date="2023" name="Microorganisms">
        <title>Genomic Characterization of Arcobacter butzleri Strains Isolated from Various Sources in Lithuania.</title>
        <authorList>
            <person name="Uljanovas D."/>
            <person name="Golz G."/>
            <person name="Fleischmann S."/>
            <person name="Kudirkiene E."/>
            <person name="Kasetiene N."/>
            <person name="Grineviciene A."/>
            <person name="Tamuleviciene E."/>
            <person name="Aksomaitiene J."/>
            <person name="Alter T."/>
            <person name="Malakauskas M."/>
        </authorList>
    </citation>
    <scope>NUCLEOTIDE SEQUENCE</scope>
    <source>
        <strain evidence="1">RCM69</strain>
    </source>
</reference>
<dbReference type="SUPFAM" id="SSF50118">
    <property type="entry name" value="Cell growth inhibitor/plasmid maintenance toxic component"/>
    <property type="match status" value="1"/>
</dbReference>
<dbReference type="Gene3D" id="2.30.30.110">
    <property type="match status" value="1"/>
</dbReference>
<proteinExistence type="predicted"/>
<gene>
    <name evidence="1" type="ORF">O8C76_12260</name>
</gene>
<protein>
    <submittedName>
        <fullName evidence="1">Type II toxin-antitoxin system PemK/MazF family toxin</fullName>
    </submittedName>
</protein>
<dbReference type="AlphaFoldDB" id="A0AAW7Q190"/>
<evidence type="ECO:0000313" key="1">
    <source>
        <dbReference type="EMBL" id="MDN5071797.1"/>
    </source>
</evidence>
<dbReference type="Proteomes" id="UP001170288">
    <property type="component" value="Unassembled WGS sequence"/>
</dbReference>